<evidence type="ECO:0000313" key="5">
    <source>
        <dbReference type="Proteomes" id="UP000054844"/>
    </source>
</evidence>
<dbReference type="AlphaFoldDB" id="A0A1S8D2F9"/>
<dbReference type="InterPro" id="IPR011006">
    <property type="entry name" value="CheY-like_superfamily"/>
</dbReference>
<comment type="caution">
    <text evidence="4">The sequence shown here is derived from an EMBL/GenBank/DDBJ whole genome shotgun (WGS) entry which is preliminary data.</text>
</comment>
<dbReference type="Proteomes" id="UP000054844">
    <property type="component" value="Unassembled WGS sequence"/>
</dbReference>
<dbReference type="SUPFAM" id="SSF52172">
    <property type="entry name" value="CheY-like"/>
    <property type="match status" value="1"/>
</dbReference>
<proteinExistence type="predicted"/>
<dbReference type="EMBL" id="LLWF02000081">
    <property type="protein sequence ID" value="ONH81944.1"/>
    <property type="molecule type" value="Genomic_DNA"/>
</dbReference>
<dbReference type="InterPro" id="IPR001789">
    <property type="entry name" value="Sig_transdc_resp-reg_receiver"/>
</dbReference>
<name>A0A1S8D2F9_9PROT</name>
<dbReference type="RefSeq" id="WP_058389613.1">
    <property type="nucleotide sequence ID" value="NZ_LLWF02000081.1"/>
</dbReference>
<dbReference type="PANTHER" id="PTHR44591">
    <property type="entry name" value="STRESS RESPONSE REGULATOR PROTEIN 1"/>
    <property type="match status" value="1"/>
</dbReference>
<dbReference type="InterPro" id="IPR050595">
    <property type="entry name" value="Bact_response_regulator"/>
</dbReference>
<evidence type="ECO:0000256" key="2">
    <source>
        <dbReference type="PROSITE-ProRule" id="PRU00169"/>
    </source>
</evidence>
<dbReference type="STRING" id="207340.APZ41_017145"/>
<dbReference type="Gene3D" id="3.40.50.2300">
    <property type="match status" value="1"/>
</dbReference>
<evidence type="ECO:0000313" key="4">
    <source>
        <dbReference type="EMBL" id="ONH81944.1"/>
    </source>
</evidence>
<dbReference type="CDD" id="cd00156">
    <property type="entry name" value="REC"/>
    <property type="match status" value="1"/>
</dbReference>
<evidence type="ECO:0000259" key="3">
    <source>
        <dbReference type="PROSITE" id="PS50110"/>
    </source>
</evidence>
<dbReference type="PROSITE" id="PS50110">
    <property type="entry name" value="RESPONSE_REGULATORY"/>
    <property type="match status" value="1"/>
</dbReference>
<feature type="domain" description="Response regulatory" evidence="3">
    <location>
        <begin position="10"/>
        <end position="123"/>
    </location>
</feature>
<dbReference type="OrthoDB" id="8019678at2"/>
<sequence>MCDILVVDDDILVVDDDDLVRATLSSILEMEGWCIREASSPDEATVVTQDEICRVLVTDINLGTPQDGFDVAAQLRSRSPGLPVVYVSGRPWLFNGRQMNPDERTLAKPFRAEELTRTVRELLGLVHMDHPSRQGAVPTGP</sequence>
<dbReference type="GO" id="GO:0000160">
    <property type="term" value="P:phosphorelay signal transduction system"/>
    <property type="evidence" value="ECO:0007669"/>
    <property type="project" value="InterPro"/>
</dbReference>
<keyword evidence="1 2" id="KW-0597">Phosphoprotein</keyword>
<reference evidence="4" key="1">
    <citation type="submission" date="2016-12" db="EMBL/GenBank/DDBJ databases">
        <title>Draft genome sequence of Roseomonas mucosa strain AU37, isolated from a peripheral intravenous catheter.</title>
        <authorList>
            <person name="Choudhury M.A."/>
            <person name="Sidjabat H.E."/>
            <person name="Wailan A.M."/>
            <person name="Zhang L."/>
            <person name="Marsh N.M."/>
            <person name="Rickard C.M."/>
            <person name="Davies M."/>
            <person name="Mcmillan D.J."/>
        </authorList>
    </citation>
    <scope>NUCLEOTIDE SEQUENCE [LARGE SCALE GENOMIC DNA]</scope>
    <source>
        <strain evidence="4">AU37</strain>
    </source>
</reference>
<gene>
    <name evidence="4" type="ORF">APZ41_017145</name>
</gene>
<organism evidence="4 5">
    <name type="scientific">Roseomonas mucosa</name>
    <dbReference type="NCBI Taxonomy" id="207340"/>
    <lineage>
        <taxon>Bacteria</taxon>
        <taxon>Pseudomonadati</taxon>
        <taxon>Pseudomonadota</taxon>
        <taxon>Alphaproteobacteria</taxon>
        <taxon>Acetobacterales</taxon>
        <taxon>Roseomonadaceae</taxon>
        <taxon>Roseomonas</taxon>
    </lineage>
</organism>
<dbReference type="SMART" id="SM00448">
    <property type="entry name" value="REC"/>
    <property type="match status" value="1"/>
</dbReference>
<protein>
    <recommendedName>
        <fullName evidence="3">Response regulatory domain-containing protein</fullName>
    </recommendedName>
</protein>
<dbReference type="Pfam" id="PF00072">
    <property type="entry name" value="Response_reg"/>
    <property type="match status" value="1"/>
</dbReference>
<accession>A0A1S8D2F9</accession>
<dbReference type="PANTHER" id="PTHR44591:SF3">
    <property type="entry name" value="RESPONSE REGULATORY DOMAIN-CONTAINING PROTEIN"/>
    <property type="match status" value="1"/>
</dbReference>
<keyword evidence="5" id="KW-1185">Reference proteome</keyword>
<evidence type="ECO:0000256" key="1">
    <source>
        <dbReference type="ARBA" id="ARBA00022553"/>
    </source>
</evidence>
<feature type="modified residue" description="4-aspartylphosphate" evidence="2">
    <location>
        <position position="59"/>
    </location>
</feature>